<evidence type="ECO:0000313" key="6">
    <source>
        <dbReference type="EMBL" id="MBO0614301.1"/>
    </source>
</evidence>
<protein>
    <submittedName>
        <fullName evidence="7">Transcription/translation regulatory transformer protein RfaH</fullName>
    </submittedName>
</protein>
<dbReference type="InterPro" id="IPR008991">
    <property type="entry name" value="Translation_prot_SH3-like_sf"/>
</dbReference>
<sequence>MSVETDRNWFLLTSKPHKDEVAEFQLRNQGYDVYRPLAKRLRTQRGKVVTKVESLFPRYMFIHLDDGVNDNWAPIRSTTGISSFVCFGTEAARVPDALIATLKQQEVYLGERAIDLDRFHNGDKVVITDGPFRGLEAIFQKYDGEERVIVLLEILHKQTKLALTPGQLYAA</sequence>
<dbReference type="SUPFAM" id="SSF50104">
    <property type="entry name" value="Translation proteins SH3-like domain"/>
    <property type="match status" value="1"/>
</dbReference>
<dbReference type="CDD" id="cd09892">
    <property type="entry name" value="NGN_SP_RfaH"/>
    <property type="match status" value="1"/>
</dbReference>
<dbReference type="InterPro" id="IPR010215">
    <property type="entry name" value="Transcription_antiterm_RfaH"/>
</dbReference>
<dbReference type="CDD" id="cd06091">
    <property type="entry name" value="KOW_NusG"/>
    <property type="match status" value="1"/>
</dbReference>
<keyword evidence="1" id="KW-0889">Transcription antitermination</keyword>
<dbReference type="AlphaFoldDB" id="A0A8B0SPF5"/>
<keyword evidence="3" id="KW-0804">Transcription</keyword>
<dbReference type="SUPFAM" id="SSF82679">
    <property type="entry name" value="N-utilization substance G protein NusG, N-terminal domain"/>
    <property type="match status" value="1"/>
</dbReference>
<dbReference type="EMBL" id="CP072748">
    <property type="protein sequence ID" value="QTX12804.1"/>
    <property type="molecule type" value="Genomic_DNA"/>
</dbReference>
<dbReference type="InterPro" id="IPR036735">
    <property type="entry name" value="NGN_dom_sf"/>
</dbReference>
<keyword evidence="2" id="KW-0805">Transcription regulation</keyword>
<feature type="domain" description="KOW" evidence="5">
    <location>
        <begin position="118"/>
        <end position="145"/>
    </location>
</feature>
<accession>A0A8B0SPF5</accession>
<dbReference type="NCBIfam" id="NF006534">
    <property type="entry name" value="PRK09014.1"/>
    <property type="match status" value="1"/>
</dbReference>
<dbReference type="InterPro" id="IPR006645">
    <property type="entry name" value="NGN-like_dom"/>
</dbReference>
<gene>
    <name evidence="7" type="primary">rfaH</name>
    <name evidence="7" type="ORF">J1836_010850</name>
    <name evidence="6" type="ORF">J1836_15470</name>
</gene>
<reference evidence="6 8" key="1">
    <citation type="submission" date="2021-03" db="EMBL/GenBank/DDBJ databases">
        <title>Draft genome and methylome analysis of Thiotrix fructosivoruns ATCC 49748.</title>
        <authorList>
            <person name="Fomenkov A."/>
            <person name="Grabovich M.Y."/>
            <person name="Roberts R.J."/>
        </authorList>
    </citation>
    <scope>NUCLEOTIDE SEQUENCE [LARGE SCALE GENOMIC DNA]</scope>
    <source>
        <strain evidence="6 8">ATCC 49748</strain>
    </source>
</reference>
<feature type="domain" description="NusG-like N-terminal" evidence="4">
    <location>
        <begin position="6"/>
        <end position="106"/>
    </location>
</feature>
<proteinExistence type="predicted"/>
<evidence type="ECO:0000313" key="7">
    <source>
        <dbReference type="EMBL" id="QTX12804.1"/>
    </source>
</evidence>
<dbReference type="GO" id="GO:0005829">
    <property type="term" value="C:cytosol"/>
    <property type="evidence" value="ECO:0007669"/>
    <property type="project" value="TreeGrafter"/>
</dbReference>
<reference evidence="7" key="2">
    <citation type="submission" date="2021-04" db="EMBL/GenBank/DDBJ databases">
        <title>Complete Genome and methylome analysis of Thiothrix fructosivorans ATCC 49748.</title>
        <authorList>
            <person name="Fomenkov A."/>
            <person name="Sun L."/>
            <person name="Vincze T."/>
            <person name="Grabovich M.Y."/>
            <person name="Roberts R.J."/>
        </authorList>
    </citation>
    <scope>NUCLEOTIDE SEQUENCE</scope>
    <source>
        <strain evidence="7">ATCC 49748</strain>
    </source>
</reference>
<evidence type="ECO:0000256" key="3">
    <source>
        <dbReference type="ARBA" id="ARBA00023163"/>
    </source>
</evidence>
<dbReference type="NCBIfam" id="TIGR01955">
    <property type="entry name" value="RfaH"/>
    <property type="match status" value="1"/>
</dbReference>
<evidence type="ECO:0000259" key="5">
    <source>
        <dbReference type="SMART" id="SM00739"/>
    </source>
</evidence>
<dbReference type="PANTHER" id="PTHR30265">
    <property type="entry name" value="RHO-INTERACTING TRANSCRIPTION TERMINATION FACTOR NUSG"/>
    <property type="match status" value="1"/>
</dbReference>
<dbReference type="InterPro" id="IPR005824">
    <property type="entry name" value="KOW"/>
</dbReference>
<evidence type="ECO:0000256" key="2">
    <source>
        <dbReference type="ARBA" id="ARBA00023015"/>
    </source>
</evidence>
<dbReference type="GO" id="GO:0031564">
    <property type="term" value="P:transcription antitermination"/>
    <property type="evidence" value="ECO:0007669"/>
    <property type="project" value="UniProtKB-KW"/>
</dbReference>
<evidence type="ECO:0000313" key="8">
    <source>
        <dbReference type="Proteomes" id="UP000664466"/>
    </source>
</evidence>
<dbReference type="PANTHER" id="PTHR30265:SF7">
    <property type="entry name" value="TRANSCRIPTION ANTITERMINATION PROTEIN RFAH"/>
    <property type="match status" value="1"/>
</dbReference>
<dbReference type="Gene3D" id="3.30.70.940">
    <property type="entry name" value="NusG, N-terminal domain"/>
    <property type="match status" value="1"/>
</dbReference>
<evidence type="ECO:0000256" key="1">
    <source>
        <dbReference type="ARBA" id="ARBA00022814"/>
    </source>
</evidence>
<dbReference type="InterPro" id="IPR043425">
    <property type="entry name" value="NusG-like"/>
</dbReference>
<organism evidence="7">
    <name type="scientific">Thiothrix fructosivorans</name>
    <dbReference type="NCBI Taxonomy" id="111770"/>
    <lineage>
        <taxon>Bacteria</taxon>
        <taxon>Pseudomonadati</taxon>
        <taxon>Pseudomonadota</taxon>
        <taxon>Gammaproteobacteria</taxon>
        <taxon>Thiotrichales</taxon>
        <taxon>Thiotrichaceae</taxon>
        <taxon>Thiothrix</taxon>
    </lineage>
</organism>
<name>A0A8B0SPF5_9GAMM</name>
<dbReference type="SMART" id="SM00739">
    <property type="entry name" value="KOW"/>
    <property type="match status" value="1"/>
</dbReference>
<keyword evidence="8" id="KW-1185">Reference proteome</keyword>
<evidence type="ECO:0000259" key="4">
    <source>
        <dbReference type="SMART" id="SM00738"/>
    </source>
</evidence>
<dbReference type="SMART" id="SM00738">
    <property type="entry name" value="NGN"/>
    <property type="match status" value="1"/>
</dbReference>
<dbReference type="Proteomes" id="UP000664466">
    <property type="component" value="Unassembled WGS sequence"/>
</dbReference>
<dbReference type="Pfam" id="PF02357">
    <property type="entry name" value="NusG"/>
    <property type="match status" value="1"/>
</dbReference>
<dbReference type="GO" id="GO:0006354">
    <property type="term" value="P:DNA-templated transcription elongation"/>
    <property type="evidence" value="ECO:0007669"/>
    <property type="project" value="InterPro"/>
</dbReference>
<dbReference type="EMBL" id="JAFMPM010000008">
    <property type="protein sequence ID" value="MBO0614301.1"/>
    <property type="molecule type" value="Genomic_DNA"/>
</dbReference>